<evidence type="ECO:0000256" key="1">
    <source>
        <dbReference type="SAM" id="MobiDB-lite"/>
    </source>
</evidence>
<name>A0ABP3ZY42_9PSEU</name>
<dbReference type="InterPro" id="IPR029058">
    <property type="entry name" value="AB_hydrolase_fold"/>
</dbReference>
<proteinExistence type="predicted"/>
<dbReference type="Proteomes" id="UP001499967">
    <property type="component" value="Unassembled WGS sequence"/>
</dbReference>
<comment type="caution">
    <text evidence="3">The sequence shown here is derived from an EMBL/GenBank/DDBJ whole genome shotgun (WGS) entry which is preliminary data.</text>
</comment>
<organism evidence="3 4">
    <name type="scientific">Pseudonocardia zijingensis</name>
    <dbReference type="NCBI Taxonomy" id="153376"/>
    <lineage>
        <taxon>Bacteria</taxon>
        <taxon>Bacillati</taxon>
        <taxon>Actinomycetota</taxon>
        <taxon>Actinomycetes</taxon>
        <taxon>Pseudonocardiales</taxon>
        <taxon>Pseudonocardiaceae</taxon>
        <taxon>Pseudonocardia</taxon>
    </lineage>
</organism>
<dbReference type="RefSeq" id="WP_343940464.1">
    <property type="nucleotide sequence ID" value="NZ_BAAAHP010000044.1"/>
</dbReference>
<feature type="domain" description="T6SS Phospholipase effector Tle1-like catalytic" evidence="2">
    <location>
        <begin position="2"/>
        <end position="257"/>
    </location>
</feature>
<dbReference type="Gene3D" id="2.60.120.430">
    <property type="entry name" value="Galactose-binding lectin"/>
    <property type="match status" value="1"/>
</dbReference>
<dbReference type="InterPro" id="IPR018712">
    <property type="entry name" value="Tle1-like_cat"/>
</dbReference>
<dbReference type="PANTHER" id="PTHR33840">
    <property type="match status" value="1"/>
</dbReference>
<accession>A0ABP3ZY42</accession>
<keyword evidence="4" id="KW-1185">Reference proteome</keyword>
<dbReference type="SUPFAM" id="SSF53474">
    <property type="entry name" value="alpha/beta-Hydrolases"/>
    <property type="match status" value="1"/>
</dbReference>
<gene>
    <name evidence="3" type="ORF">GCM10009559_15460</name>
</gene>
<dbReference type="PANTHER" id="PTHR33840:SF1">
    <property type="entry name" value="TLE1 PHOSPHOLIPASE DOMAIN-CONTAINING PROTEIN"/>
    <property type="match status" value="1"/>
</dbReference>
<feature type="region of interest" description="Disordered" evidence="1">
    <location>
        <begin position="304"/>
        <end position="334"/>
    </location>
</feature>
<dbReference type="Pfam" id="PF09994">
    <property type="entry name" value="T6SS_Tle1-like_cat"/>
    <property type="match status" value="1"/>
</dbReference>
<protein>
    <recommendedName>
        <fullName evidence="2">T6SS Phospholipase effector Tle1-like catalytic domain-containing protein</fullName>
    </recommendedName>
</protein>
<evidence type="ECO:0000313" key="3">
    <source>
        <dbReference type="EMBL" id="GAA0928955.1"/>
    </source>
</evidence>
<evidence type="ECO:0000259" key="2">
    <source>
        <dbReference type="Pfam" id="PF09994"/>
    </source>
</evidence>
<dbReference type="EMBL" id="BAAAHP010000044">
    <property type="protein sequence ID" value="GAA0928955.1"/>
    <property type="molecule type" value="Genomic_DNA"/>
</dbReference>
<sequence>MRHLIACCDGTWMTAVKQSNVSRLRAAVVTQPGEPEPLYVEGAGVSDNPIDALRGGLTGADLDRSITAGYRWLAREYRPGDQVALFGYSRGAYTARSIAGMISRVGLVAPTGDLDRAVELAYARYREQHSAPPGSLPPLGVPLAWEPTDPQNPVRFIGVWDTVGALGIPAYVGVPDLFRSREQYEFLDVRLDPRIPHARHAVALDEMRGPFRPTLWRDHGPGQDVKQVWFPGDHGDVGGSHAEKGLSDEALDWMMREATEAVGITFDRSRIAGFAPDPTTPPNDMPGGPLGVAYEIALQPRPRATPRVDHRHEEPGVSPSAYASRRANGYRPTRTLAAPGDTAEVVVPAARGWTATGLYLEPGRYRFAAVGEWSSAFDRCGPAGDTSRWHLPGRLFSTVIGAGETVLRAALRNPEAQLVGTRRVPEEPWMSLLGLVADEVTDARGQVVHPDERIPIGAGTTYDVQRRGYLHAFANDAWGFYGNNSGEVRLTVTRV</sequence>
<evidence type="ECO:0000313" key="4">
    <source>
        <dbReference type="Proteomes" id="UP001499967"/>
    </source>
</evidence>
<feature type="compositionally biased region" description="Basic and acidic residues" evidence="1">
    <location>
        <begin position="306"/>
        <end position="315"/>
    </location>
</feature>
<reference evidence="4" key="1">
    <citation type="journal article" date="2019" name="Int. J. Syst. Evol. Microbiol.">
        <title>The Global Catalogue of Microorganisms (GCM) 10K type strain sequencing project: providing services to taxonomists for standard genome sequencing and annotation.</title>
        <authorList>
            <consortium name="The Broad Institute Genomics Platform"/>
            <consortium name="The Broad Institute Genome Sequencing Center for Infectious Disease"/>
            <person name="Wu L."/>
            <person name="Ma J."/>
        </authorList>
    </citation>
    <scope>NUCLEOTIDE SEQUENCE [LARGE SCALE GENOMIC DNA]</scope>
    <source>
        <strain evidence="4">JCM 11117</strain>
    </source>
</reference>